<dbReference type="PROSITE" id="PS50025">
    <property type="entry name" value="LAM_G_DOMAIN"/>
    <property type="match status" value="1"/>
</dbReference>
<dbReference type="SUPFAM" id="SSF49899">
    <property type="entry name" value="Concanavalin A-like lectins/glucanases"/>
    <property type="match status" value="1"/>
</dbReference>
<dbReference type="InterPro" id="IPR013783">
    <property type="entry name" value="Ig-like_fold"/>
</dbReference>
<dbReference type="InterPro" id="IPR003599">
    <property type="entry name" value="Ig_sub"/>
</dbReference>
<evidence type="ECO:0008006" key="6">
    <source>
        <dbReference type="Google" id="ProtNLM"/>
    </source>
</evidence>
<evidence type="ECO:0000313" key="4">
    <source>
        <dbReference type="EnsemblMetazoa" id="CJA16667.1"/>
    </source>
</evidence>
<reference evidence="5" key="1">
    <citation type="submission" date="2010-08" db="EMBL/GenBank/DDBJ databases">
        <authorList>
            <consortium name="Caenorhabditis japonica Sequencing Consortium"/>
            <person name="Wilson R.K."/>
        </authorList>
    </citation>
    <scope>NUCLEOTIDE SEQUENCE [LARGE SCALE GENOMIC DNA]</scope>
    <source>
        <strain evidence="5">DF5081</strain>
    </source>
</reference>
<dbReference type="SUPFAM" id="SSF48726">
    <property type="entry name" value="Immunoglobulin"/>
    <property type="match status" value="1"/>
</dbReference>
<proteinExistence type="predicted"/>
<comment type="caution">
    <text evidence="1">Lacks conserved residue(s) required for the propagation of feature annotation.</text>
</comment>
<dbReference type="EnsemblMetazoa" id="CJA16667.1">
    <property type="protein sequence ID" value="CJA16667.1"/>
    <property type="gene ID" value="WBGene00135871"/>
</dbReference>
<dbReference type="InterPro" id="IPR001791">
    <property type="entry name" value="Laminin_G"/>
</dbReference>
<dbReference type="Pfam" id="PF13927">
    <property type="entry name" value="Ig_3"/>
    <property type="match status" value="1"/>
</dbReference>
<accession>A0A8R1DYW5</accession>
<feature type="domain" description="Laminin G" evidence="2">
    <location>
        <begin position="124"/>
        <end position="282"/>
    </location>
</feature>
<dbReference type="InterPro" id="IPR013320">
    <property type="entry name" value="ConA-like_dom_sf"/>
</dbReference>
<evidence type="ECO:0000313" key="5">
    <source>
        <dbReference type="Proteomes" id="UP000005237"/>
    </source>
</evidence>
<sequence>MLCTVETQRNATGCPLQPPSTLFYLTSSCPFPADQSFTIAEPLPVIYTVGEPAFLPCIGKTETRPNQSVVWTRADGELPSGSKVEQGVLHLPPVHRNDEGSYTCAIVMEVEDDSVLSTVDLQVEDFVPLFTGQPIELPPLTDDEFTNLDIEITLNSSNPKGVIFETRKINTGDLLGQPFDTIHHTAKITDHGTILYDFDVGNGRQIVETTNPINPNEWNVIKIKNDKNQVTIQLNDEAATIRQHSNPLPQLTTGTNNPVYIGGQYEPVREEDEFNVWHGSIW</sequence>
<keyword evidence="5" id="KW-1185">Reference proteome</keyword>
<dbReference type="InterPro" id="IPR003598">
    <property type="entry name" value="Ig_sub2"/>
</dbReference>
<feature type="domain" description="Ig-like" evidence="3">
    <location>
        <begin position="32"/>
        <end position="117"/>
    </location>
</feature>
<dbReference type="SMART" id="SM00409">
    <property type="entry name" value="IG"/>
    <property type="match status" value="1"/>
</dbReference>
<dbReference type="PROSITE" id="PS50835">
    <property type="entry name" value="IG_LIKE"/>
    <property type="match status" value="1"/>
</dbReference>
<protein>
    <recommendedName>
        <fullName evidence="6">Ig-like domain-containing protein</fullName>
    </recommendedName>
</protein>
<dbReference type="Gene3D" id="2.60.120.200">
    <property type="match status" value="1"/>
</dbReference>
<dbReference type="InterPro" id="IPR007110">
    <property type="entry name" value="Ig-like_dom"/>
</dbReference>
<dbReference type="InterPro" id="IPR036179">
    <property type="entry name" value="Ig-like_dom_sf"/>
</dbReference>
<name>A0A8R1DYW5_CAEJA</name>
<dbReference type="AlphaFoldDB" id="A0A8R1DYW5"/>
<dbReference type="Pfam" id="PF00054">
    <property type="entry name" value="Laminin_G_1"/>
    <property type="match status" value="1"/>
</dbReference>
<dbReference type="SMART" id="SM00408">
    <property type="entry name" value="IGc2"/>
    <property type="match status" value="1"/>
</dbReference>
<evidence type="ECO:0000259" key="2">
    <source>
        <dbReference type="PROSITE" id="PS50025"/>
    </source>
</evidence>
<organism evidence="4 5">
    <name type="scientific">Caenorhabditis japonica</name>
    <dbReference type="NCBI Taxonomy" id="281687"/>
    <lineage>
        <taxon>Eukaryota</taxon>
        <taxon>Metazoa</taxon>
        <taxon>Ecdysozoa</taxon>
        <taxon>Nematoda</taxon>
        <taxon>Chromadorea</taxon>
        <taxon>Rhabditida</taxon>
        <taxon>Rhabditina</taxon>
        <taxon>Rhabditomorpha</taxon>
        <taxon>Rhabditoidea</taxon>
        <taxon>Rhabditidae</taxon>
        <taxon>Peloderinae</taxon>
        <taxon>Caenorhabditis</taxon>
    </lineage>
</organism>
<evidence type="ECO:0000256" key="1">
    <source>
        <dbReference type="PROSITE-ProRule" id="PRU00122"/>
    </source>
</evidence>
<dbReference type="CDD" id="cd00110">
    <property type="entry name" value="LamG"/>
    <property type="match status" value="1"/>
</dbReference>
<dbReference type="Gene3D" id="2.60.40.10">
    <property type="entry name" value="Immunoglobulins"/>
    <property type="match status" value="1"/>
</dbReference>
<evidence type="ECO:0000259" key="3">
    <source>
        <dbReference type="PROSITE" id="PS50835"/>
    </source>
</evidence>
<dbReference type="Proteomes" id="UP000005237">
    <property type="component" value="Unassembled WGS sequence"/>
</dbReference>
<dbReference type="SMART" id="SM00282">
    <property type="entry name" value="LamG"/>
    <property type="match status" value="1"/>
</dbReference>
<reference evidence="4" key="2">
    <citation type="submission" date="2022-06" db="UniProtKB">
        <authorList>
            <consortium name="EnsemblMetazoa"/>
        </authorList>
    </citation>
    <scope>IDENTIFICATION</scope>
    <source>
        <strain evidence="4">DF5081</strain>
    </source>
</reference>